<protein>
    <submittedName>
        <fullName evidence="2">Esterase YbfF</fullName>
        <ecNumber evidence="2">3.1.-.-</ecNumber>
    </submittedName>
</protein>
<dbReference type="EC" id="3.1.-.-" evidence="2"/>
<dbReference type="AlphaFoldDB" id="A0A0J1IS08"/>
<dbReference type="Proteomes" id="UP000036356">
    <property type="component" value="Unassembled WGS sequence"/>
</dbReference>
<comment type="caution">
    <text evidence="2">The sequence shown here is derived from an EMBL/GenBank/DDBJ whole genome shotgun (WGS) entry which is preliminary data.</text>
</comment>
<dbReference type="InterPro" id="IPR029058">
    <property type="entry name" value="AB_hydrolase_fold"/>
</dbReference>
<dbReference type="Pfam" id="PF00561">
    <property type="entry name" value="Abhydrolase_1"/>
    <property type="match status" value="1"/>
</dbReference>
<feature type="domain" description="AB hydrolase-1" evidence="1">
    <location>
        <begin position="24"/>
        <end position="132"/>
    </location>
</feature>
<accession>A0A0J1IS08</accession>
<gene>
    <name evidence="2" type="primary">ybfF</name>
    <name evidence="2" type="ORF">DEAC_c06630</name>
</gene>
<keyword evidence="2" id="KW-0378">Hydrolase</keyword>
<dbReference type="PANTHER" id="PTHR43798:SF33">
    <property type="entry name" value="HYDROLASE, PUTATIVE (AFU_ORTHOLOGUE AFUA_2G14860)-RELATED"/>
    <property type="match status" value="1"/>
</dbReference>
<dbReference type="GO" id="GO:0016787">
    <property type="term" value="F:hydrolase activity"/>
    <property type="evidence" value="ECO:0007669"/>
    <property type="project" value="UniProtKB-KW"/>
</dbReference>
<dbReference type="EMBL" id="LDZY01000002">
    <property type="protein sequence ID" value="KLU67451.1"/>
    <property type="molecule type" value="Genomic_DNA"/>
</dbReference>
<dbReference type="InterPro" id="IPR050266">
    <property type="entry name" value="AB_hydrolase_sf"/>
</dbReference>
<reference evidence="2 3" key="1">
    <citation type="submission" date="2015-06" db="EMBL/GenBank/DDBJ databases">
        <title>Draft genome of the moderately acidophilic sulfate reducer Candidatus Desulfosporosinus acididurans strain M1.</title>
        <authorList>
            <person name="Poehlein A."/>
            <person name="Petzsch P."/>
            <person name="Johnson B.D."/>
            <person name="Schloemann M."/>
            <person name="Daniel R."/>
            <person name="Muehling M."/>
        </authorList>
    </citation>
    <scope>NUCLEOTIDE SEQUENCE [LARGE SCALE GENOMIC DNA]</scope>
    <source>
        <strain evidence="2 3">M1</strain>
    </source>
</reference>
<evidence type="ECO:0000313" key="2">
    <source>
        <dbReference type="EMBL" id="KLU67451.1"/>
    </source>
</evidence>
<dbReference type="STRING" id="476652.DEAC_c06630"/>
<evidence type="ECO:0000313" key="3">
    <source>
        <dbReference type="Proteomes" id="UP000036356"/>
    </source>
</evidence>
<dbReference type="RefSeq" id="WP_047808591.1">
    <property type="nucleotide sequence ID" value="NZ_LDZY01000002.1"/>
</dbReference>
<sequence length="241" mass="28146">MPFILNNDIRINYEIEGTTKGECLVLQHGFFGSIEDWYDYNYVEKLKKTFKLIVIDARGHGKSDKPHRSEQYSLYLRAQDVIKVLDAENIDKCHYFGYSMGGWISFGLMKWFTARFKSFILDAIHPYENDMLSLRDSVVNLEHWVPKHNISVEHKRRFLLNDRKALLAAVEEPRTNSTELLKTMSVPCLMLAGENDPIYEKVKESSKLSPFIEFATIPEADHWFSLYKSDFIIPQIEGFIH</sequence>
<keyword evidence="3" id="KW-1185">Reference proteome</keyword>
<evidence type="ECO:0000259" key="1">
    <source>
        <dbReference type="Pfam" id="PF00561"/>
    </source>
</evidence>
<dbReference type="Gene3D" id="3.40.50.1820">
    <property type="entry name" value="alpha/beta hydrolase"/>
    <property type="match status" value="1"/>
</dbReference>
<dbReference type="InterPro" id="IPR000073">
    <property type="entry name" value="AB_hydrolase_1"/>
</dbReference>
<organism evidence="2 3">
    <name type="scientific">Desulfosporosinus acididurans</name>
    <dbReference type="NCBI Taxonomy" id="476652"/>
    <lineage>
        <taxon>Bacteria</taxon>
        <taxon>Bacillati</taxon>
        <taxon>Bacillota</taxon>
        <taxon>Clostridia</taxon>
        <taxon>Eubacteriales</taxon>
        <taxon>Desulfitobacteriaceae</taxon>
        <taxon>Desulfosporosinus</taxon>
    </lineage>
</organism>
<proteinExistence type="predicted"/>
<dbReference type="SUPFAM" id="SSF53474">
    <property type="entry name" value="alpha/beta-Hydrolases"/>
    <property type="match status" value="1"/>
</dbReference>
<name>A0A0J1IS08_9FIRM</name>
<dbReference type="GO" id="GO:0016020">
    <property type="term" value="C:membrane"/>
    <property type="evidence" value="ECO:0007669"/>
    <property type="project" value="TreeGrafter"/>
</dbReference>
<dbReference type="PANTHER" id="PTHR43798">
    <property type="entry name" value="MONOACYLGLYCEROL LIPASE"/>
    <property type="match status" value="1"/>
</dbReference>
<dbReference type="PATRIC" id="fig|476652.3.peg.679"/>